<dbReference type="RefSeq" id="WP_022737991.1">
    <property type="nucleotide sequence ID" value="NZ_FXTU01000004.1"/>
</dbReference>
<evidence type="ECO:0000256" key="1">
    <source>
        <dbReference type="SAM" id="MobiDB-lite"/>
    </source>
</evidence>
<dbReference type="AlphaFoldDB" id="A0AA45WPK5"/>
<protein>
    <recommendedName>
        <fullName evidence="4">Spore protein</fullName>
    </recommendedName>
</protein>
<dbReference type="Proteomes" id="UP001157946">
    <property type="component" value="Unassembled WGS sequence"/>
</dbReference>
<accession>A0AA45WPK5</accession>
<evidence type="ECO:0008006" key="4">
    <source>
        <dbReference type="Google" id="ProtNLM"/>
    </source>
</evidence>
<gene>
    <name evidence="2" type="ORF">SAMN06265361_10413</name>
</gene>
<comment type="caution">
    <text evidence="2">The sequence shown here is derived from an EMBL/GenBank/DDBJ whole genome shotgun (WGS) entry which is preliminary data.</text>
</comment>
<proteinExistence type="predicted"/>
<name>A0AA45WPK5_9BACL</name>
<evidence type="ECO:0000313" key="3">
    <source>
        <dbReference type="Proteomes" id="UP001157946"/>
    </source>
</evidence>
<evidence type="ECO:0000313" key="2">
    <source>
        <dbReference type="EMBL" id="SMP22116.1"/>
    </source>
</evidence>
<feature type="compositionally biased region" description="Basic and acidic residues" evidence="1">
    <location>
        <begin position="12"/>
        <end position="21"/>
    </location>
</feature>
<reference evidence="2" key="1">
    <citation type="submission" date="2017-05" db="EMBL/GenBank/DDBJ databases">
        <authorList>
            <person name="Varghese N."/>
            <person name="Submissions S."/>
        </authorList>
    </citation>
    <scope>NUCLEOTIDE SEQUENCE</scope>
    <source>
        <strain evidence="2">DSM 45262</strain>
    </source>
</reference>
<feature type="region of interest" description="Disordered" evidence="1">
    <location>
        <begin position="1"/>
        <end position="49"/>
    </location>
</feature>
<keyword evidence="3" id="KW-1185">Reference proteome</keyword>
<sequence>MEKQPMPTVGGKKRESKEILKNKKPQKPGTDDVTTKGDQPPPGGMPSED</sequence>
<organism evidence="2 3">
    <name type="scientific">Laceyella tengchongensis</name>
    <dbReference type="NCBI Taxonomy" id="574699"/>
    <lineage>
        <taxon>Bacteria</taxon>
        <taxon>Bacillati</taxon>
        <taxon>Bacillota</taxon>
        <taxon>Bacilli</taxon>
        <taxon>Bacillales</taxon>
        <taxon>Thermoactinomycetaceae</taxon>
        <taxon>Laceyella</taxon>
    </lineage>
</organism>
<dbReference type="EMBL" id="FXTU01000004">
    <property type="protein sequence ID" value="SMP22116.1"/>
    <property type="molecule type" value="Genomic_DNA"/>
</dbReference>
<feature type="compositionally biased region" description="Pro residues" evidence="1">
    <location>
        <begin position="39"/>
        <end position="49"/>
    </location>
</feature>